<sequence>MKCLLGSSRPYPEPRARYSSVSAWLFLKCPQAIFRDGKYGSSAPDEELAQIVAILTPVAELLAFAPLCSQRDRFAHGIP</sequence>
<reference evidence="1 2" key="1">
    <citation type="submission" date="2016-10" db="EMBL/GenBank/DDBJ databases">
        <authorList>
            <person name="de Groot N.N."/>
        </authorList>
    </citation>
    <scope>NUCLEOTIDE SEQUENCE [LARGE SCALE GENOMIC DNA]</scope>
    <source>
        <strain evidence="1 2">Nm1</strain>
    </source>
</reference>
<evidence type="ECO:0000313" key="2">
    <source>
        <dbReference type="Proteomes" id="UP000198640"/>
    </source>
</evidence>
<dbReference type="EMBL" id="FNOY01000013">
    <property type="protein sequence ID" value="SDX94380.1"/>
    <property type="molecule type" value="Genomic_DNA"/>
</dbReference>
<accession>A0A1H3FTX0</accession>
<protein>
    <submittedName>
        <fullName evidence="1">Uncharacterized protein</fullName>
    </submittedName>
</protein>
<organism evidence="1 2">
    <name type="scientific">Nitrosomonas halophila</name>
    <dbReference type="NCBI Taxonomy" id="44576"/>
    <lineage>
        <taxon>Bacteria</taxon>
        <taxon>Pseudomonadati</taxon>
        <taxon>Pseudomonadota</taxon>
        <taxon>Betaproteobacteria</taxon>
        <taxon>Nitrosomonadales</taxon>
        <taxon>Nitrosomonadaceae</taxon>
        <taxon>Nitrosomonas</taxon>
    </lineage>
</organism>
<name>A0A1H3FTX0_9PROT</name>
<gene>
    <name evidence="1" type="ORF">SAMN05421881_101317</name>
</gene>
<evidence type="ECO:0000313" key="1">
    <source>
        <dbReference type="EMBL" id="SDX94380.1"/>
    </source>
</evidence>
<dbReference type="AlphaFoldDB" id="A0A1H3FTX0"/>
<dbReference type="Proteomes" id="UP000198640">
    <property type="component" value="Unassembled WGS sequence"/>
</dbReference>
<proteinExistence type="predicted"/>
<keyword evidence="2" id="KW-1185">Reference proteome</keyword>